<protein>
    <submittedName>
        <fullName evidence="2">Uncharacterized protein</fullName>
    </submittedName>
</protein>
<dbReference type="InParanoid" id="A0A165I6F6"/>
<dbReference type="OrthoDB" id="2658589at2759"/>
<evidence type="ECO:0000256" key="1">
    <source>
        <dbReference type="SAM" id="MobiDB-lite"/>
    </source>
</evidence>
<dbReference type="AlphaFoldDB" id="A0A165I6F6"/>
<keyword evidence="3" id="KW-1185">Reference proteome</keyword>
<evidence type="ECO:0000313" key="3">
    <source>
        <dbReference type="Proteomes" id="UP000077266"/>
    </source>
</evidence>
<proteinExistence type="predicted"/>
<gene>
    <name evidence="2" type="ORF">EXIGLDRAFT_768503</name>
</gene>
<feature type="compositionally biased region" description="Low complexity" evidence="1">
    <location>
        <begin position="393"/>
        <end position="407"/>
    </location>
</feature>
<sequence>MSSADSSVLDAEIVYGLGPDLHAMTPDNVRVKPGAPAPDPFVHKARYVVAWVDPTSDDDEHVWVSLNSPHPGIMPPPRWNGPVDCYCANEKDPLGHLGRFGSVPTTQPRLVYPDWIGVLSDPNYHRAFIPDAFFGEGPCPLKDWPGLLTQWSMSWVNTSAGAPCFTEETRRAFTRDVTDIDDQLRDALDIPEGRLVLLKPHIPSAAATVATLKTQWAEFVMKVLDRRGVLMRRAIGEGRWTDVERRFPGLHESLKEGHYLVPPRGVWVSETRSKLSAIKEFIRVGVPVYYRWDNSLLNLPAARALAPPPELWTAPPPRPRSVMSTPTQSISSFDYSLLGSLVSQDASVGTQARRPRTPPLCTACSGTHALSLCPTNDANTSAAQPDPLPSSPAAPESAAPDSAAADAGDSDDEAMLAVDLEAVRAPGHDVNSANLSLPHNATAVPPSKWFAVQVVMPGSFETDASTPATPNVHVEVAPDTPPPNPAEPIRRPLVERMDMDAALPPRHIPTRGRPVPRLWIYDSGRAMEVLSREEGNGFTKKAIDIIYVCIARGLKFSTPVAVDDPQPGRADVNHRVPRAWMIDPASSLREKVERWEFGAKMVLRRPHAIRAAVMEGGILSRIAQFFLRDQRLSFKVGPTRPVIDYGVPLLKRVARSDNEVLHDDYLTLDEMYVLIGAEVTSSGTDTIVRSFWPTERKMLSEGYDSVWSQPWEDWFVERLQRVLAFQVVPVSGRHWTLLRPVADSVA</sequence>
<dbReference type="EMBL" id="KV425998">
    <property type="protein sequence ID" value="KZV92966.1"/>
    <property type="molecule type" value="Genomic_DNA"/>
</dbReference>
<accession>A0A165I6F6</accession>
<reference evidence="2 3" key="1">
    <citation type="journal article" date="2016" name="Mol. Biol. Evol.">
        <title>Comparative Genomics of Early-Diverging Mushroom-Forming Fungi Provides Insights into the Origins of Lignocellulose Decay Capabilities.</title>
        <authorList>
            <person name="Nagy L.G."/>
            <person name="Riley R."/>
            <person name="Tritt A."/>
            <person name="Adam C."/>
            <person name="Daum C."/>
            <person name="Floudas D."/>
            <person name="Sun H."/>
            <person name="Yadav J.S."/>
            <person name="Pangilinan J."/>
            <person name="Larsson K.H."/>
            <person name="Matsuura K."/>
            <person name="Barry K."/>
            <person name="Labutti K."/>
            <person name="Kuo R."/>
            <person name="Ohm R.A."/>
            <person name="Bhattacharya S.S."/>
            <person name="Shirouzu T."/>
            <person name="Yoshinaga Y."/>
            <person name="Martin F.M."/>
            <person name="Grigoriev I.V."/>
            <person name="Hibbett D.S."/>
        </authorList>
    </citation>
    <scope>NUCLEOTIDE SEQUENCE [LARGE SCALE GENOMIC DNA]</scope>
    <source>
        <strain evidence="2 3">HHB12029</strain>
    </source>
</reference>
<feature type="region of interest" description="Disordered" evidence="1">
    <location>
        <begin position="376"/>
        <end position="410"/>
    </location>
</feature>
<name>A0A165I6F6_EXIGL</name>
<organism evidence="2 3">
    <name type="scientific">Exidia glandulosa HHB12029</name>
    <dbReference type="NCBI Taxonomy" id="1314781"/>
    <lineage>
        <taxon>Eukaryota</taxon>
        <taxon>Fungi</taxon>
        <taxon>Dikarya</taxon>
        <taxon>Basidiomycota</taxon>
        <taxon>Agaricomycotina</taxon>
        <taxon>Agaricomycetes</taxon>
        <taxon>Auriculariales</taxon>
        <taxon>Exidiaceae</taxon>
        <taxon>Exidia</taxon>
    </lineage>
</organism>
<evidence type="ECO:0000313" key="2">
    <source>
        <dbReference type="EMBL" id="KZV92966.1"/>
    </source>
</evidence>
<dbReference type="Proteomes" id="UP000077266">
    <property type="component" value="Unassembled WGS sequence"/>
</dbReference>